<dbReference type="AlphaFoldDB" id="A0AAN9UAI4"/>
<dbReference type="Proteomes" id="UP001320420">
    <property type="component" value="Unassembled WGS sequence"/>
</dbReference>
<evidence type="ECO:0000313" key="5">
    <source>
        <dbReference type="Proteomes" id="UP001320420"/>
    </source>
</evidence>
<dbReference type="FunFam" id="3.20.20.80:FF:000207">
    <property type="entry name" value="Glycoside hydrolase family 128 protein"/>
    <property type="match status" value="1"/>
</dbReference>
<dbReference type="GO" id="GO:0071966">
    <property type="term" value="P:fungal-type cell wall polysaccharide metabolic process"/>
    <property type="evidence" value="ECO:0007669"/>
    <property type="project" value="TreeGrafter"/>
</dbReference>
<evidence type="ECO:0000259" key="3">
    <source>
        <dbReference type="Pfam" id="PF11790"/>
    </source>
</evidence>
<evidence type="ECO:0000313" key="4">
    <source>
        <dbReference type="EMBL" id="KAK7744311.1"/>
    </source>
</evidence>
<gene>
    <name evidence="4" type="ORF">SLS62_010269</name>
</gene>
<dbReference type="SUPFAM" id="SSF51445">
    <property type="entry name" value="(Trans)glycosidases"/>
    <property type="match status" value="1"/>
</dbReference>
<feature type="domain" description="Asl1-like glycosyl hydrolase catalytic" evidence="3">
    <location>
        <begin position="43"/>
        <end position="307"/>
    </location>
</feature>
<accession>A0AAN9UAI4</accession>
<proteinExistence type="predicted"/>
<dbReference type="PANTHER" id="PTHR34154">
    <property type="entry name" value="ALKALI-SENSITIVE LINKAGE PROTEIN 1"/>
    <property type="match status" value="1"/>
</dbReference>
<dbReference type="Pfam" id="PF11790">
    <property type="entry name" value="Glyco_hydro_cc"/>
    <property type="match status" value="1"/>
</dbReference>
<reference evidence="4 5" key="1">
    <citation type="submission" date="2024-02" db="EMBL/GenBank/DDBJ databases">
        <title>De novo assembly and annotation of 12 fungi associated with fruit tree decline syndrome in Ontario, Canada.</title>
        <authorList>
            <person name="Sulman M."/>
            <person name="Ellouze W."/>
            <person name="Ilyukhin E."/>
        </authorList>
    </citation>
    <scope>NUCLEOTIDE SEQUENCE [LARGE SCALE GENOMIC DNA]</scope>
    <source>
        <strain evidence="4 5">M11/M66-122</strain>
    </source>
</reference>
<organism evidence="4 5">
    <name type="scientific">Diatrype stigma</name>
    <dbReference type="NCBI Taxonomy" id="117547"/>
    <lineage>
        <taxon>Eukaryota</taxon>
        <taxon>Fungi</taxon>
        <taxon>Dikarya</taxon>
        <taxon>Ascomycota</taxon>
        <taxon>Pezizomycotina</taxon>
        <taxon>Sordariomycetes</taxon>
        <taxon>Xylariomycetidae</taxon>
        <taxon>Xylariales</taxon>
        <taxon>Diatrypaceae</taxon>
        <taxon>Diatrype</taxon>
    </lineage>
</organism>
<feature type="chain" id="PRO_5043019377" description="Asl1-like glycosyl hydrolase catalytic domain-containing protein" evidence="2">
    <location>
        <begin position="28"/>
        <end position="350"/>
    </location>
</feature>
<keyword evidence="2" id="KW-0732">Signal</keyword>
<protein>
    <recommendedName>
        <fullName evidence="3">Asl1-like glycosyl hydrolase catalytic domain-containing protein</fullName>
    </recommendedName>
</protein>
<evidence type="ECO:0000256" key="1">
    <source>
        <dbReference type="SAM" id="MobiDB-lite"/>
    </source>
</evidence>
<sequence length="350" mass="37084">MRLSSTAVTAFIAAIATTTTLPGTARAQTSSSTPSTKRGLVFVPDADGRWPEDAQIWVQPGSDLTWYYNYQWEPSAAFSGSSQEDFEFVPMLWGPPDSSSTTTNSDSDDGADAPFRQAIESQIDAGRDIKHVLAFNEPDGPAQYGGSSMDPAAAAGIWVANVEPLAQRGVKLGLPACTGGEGGLPWLQQFLANCSELVSSGDEKKNCTYDFVNIHWYGNFEGLASHLGSYSAAFPNVTQWVTEYGFADQDLATTQAFFNESAEYLDRLDSIGRYSYFGAFRAAVSNVGPDAAMLSNDGRLTDVGAWYLGDAAAAAGVDPESGAGSWRGEVDVGVLAVSSAVLAGAAVLLW</sequence>
<feature type="signal peptide" evidence="2">
    <location>
        <begin position="1"/>
        <end position="27"/>
    </location>
</feature>
<dbReference type="PANTHER" id="PTHR34154:SF3">
    <property type="entry name" value="ALKALI-SENSITIVE LINKAGE PROTEIN 1"/>
    <property type="match status" value="1"/>
</dbReference>
<dbReference type="GO" id="GO:0009277">
    <property type="term" value="C:fungal-type cell wall"/>
    <property type="evidence" value="ECO:0007669"/>
    <property type="project" value="TreeGrafter"/>
</dbReference>
<dbReference type="InterPro" id="IPR017853">
    <property type="entry name" value="GH"/>
</dbReference>
<comment type="caution">
    <text evidence="4">The sequence shown here is derived from an EMBL/GenBank/DDBJ whole genome shotgun (WGS) entry which is preliminary data.</text>
</comment>
<name>A0AAN9UAI4_9PEZI</name>
<dbReference type="InterPro" id="IPR053183">
    <property type="entry name" value="ASL1"/>
</dbReference>
<keyword evidence="5" id="KW-1185">Reference proteome</keyword>
<dbReference type="InterPro" id="IPR024655">
    <property type="entry name" value="Asl1_glyco_hydro_catalytic"/>
</dbReference>
<feature type="region of interest" description="Disordered" evidence="1">
    <location>
        <begin position="92"/>
        <end position="113"/>
    </location>
</feature>
<evidence type="ECO:0000256" key="2">
    <source>
        <dbReference type="SAM" id="SignalP"/>
    </source>
</evidence>
<dbReference type="Gene3D" id="3.20.20.80">
    <property type="entry name" value="Glycosidases"/>
    <property type="match status" value="1"/>
</dbReference>
<dbReference type="EMBL" id="JAKJXP020000123">
    <property type="protein sequence ID" value="KAK7744311.1"/>
    <property type="molecule type" value="Genomic_DNA"/>
</dbReference>